<evidence type="ECO:0000313" key="2">
    <source>
        <dbReference type="Proteomes" id="UP001056778"/>
    </source>
</evidence>
<proteinExistence type="predicted"/>
<accession>A0ACB9TXW4</accession>
<sequence>MRRKNRKIKPDESETSASEKGESSELNNTNDSENHDESVDNNSDAPEPETKKRKKVSFSSKKAAKEKKEKDEKENSDTDNVQHEVEAVVDEKMIRGVKHYLIRWKGYTEEFDTWESEGTVNCPELIKQFHANRRSSTNSKSKKQKETKN</sequence>
<protein>
    <submittedName>
        <fullName evidence="1">Chromobox protein</fullName>
    </submittedName>
</protein>
<reference evidence="1" key="1">
    <citation type="submission" date="2022-04" db="EMBL/GenBank/DDBJ databases">
        <title>Chromosome-scale genome assembly of Holotrichia oblita Faldermann.</title>
        <authorList>
            <person name="Rongchong L."/>
        </authorList>
    </citation>
    <scope>NUCLEOTIDE SEQUENCE</scope>
    <source>
        <strain evidence="1">81SQS9</strain>
    </source>
</reference>
<dbReference type="EMBL" id="CM043015">
    <property type="protein sequence ID" value="KAI4471626.1"/>
    <property type="molecule type" value="Genomic_DNA"/>
</dbReference>
<organism evidence="1 2">
    <name type="scientific">Holotrichia oblita</name>
    <name type="common">Chafer beetle</name>
    <dbReference type="NCBI Taxonomy" id="644536"/>
    <lineage>
        <taxon>Eukaryota</taxon>
        <taxon>Metazoa</taxon>
        <taxon>Ecdysozoa</taxon>
        <taxon>Arthropoda</taxon>
        <taxon>Hexapoda</taxon>
        <taxon>Insecta</taxon>
        <taxon>Pterygota</taxon>
        <taxon>Neoptera</taxon>
        <taxon>Endopterygota</taxon>
        <taxon>Coleoptera</taxon>
        <taxon>Polyphaga</taxon>
        <taxon>Scarabaeiformia</taxon>
        <taxon>Scarabaeidae</taxon>
        <taxon>Melolonthinae</taxon>
        <taxon>Holotrichia</taxon>
    </lineage>
</organism>
<keyword evidence="2" id="KW-1185">Reference proteome</keyword>
<comment type="caution">
    <text evidence="1">The sequence shown here is derived from an EMBL/GenBank/DDBJ whole genome shotgun (WGS) entry which is preliminary data.</text>
</comment>
<gene>
    <name evidence="1" type="ORF">MML48_1g06450</name>
</gene>
<evidence type="ECO:0000313" key="1">
    <source>
        <dbReference type="EMBL" id="KAI4471626.1"/>
    </source>
</evidence>
<dbReference type="Proteomes" id="UP001056778">
    <property type="component" value="Chromosome 1"/>
</dbReference>
<name>A0ACB9TXW4_HOLOL</name>